<dbReference type="InterPro" id="IPR034193">
    <property type="entry name" value="PCSK9_ProteinaseK-like"/>
</dbReference>
<dbReference type="PANTHER" id="PTHR43806">
    <property type="entry name" value="PEPTIDASE S8"/>
    <property type="match status" value="1"/>
</dbReference>
<dbReference type="SUPFAM" id="SSF52743">
    <property type="entry name" value="Subtilisin-like"/>
    <property type="match status" value="1"/>
</dbReference>
<dbReference type="Proteomes" id="UP000198507">
    <property type="component" value="Unassembled WGS sequence"/>
</dbReference>
<keyword evidence="12" id="KW-1185">Reference proteome</keyword>
<dbReference type="PROSITE" id="PS51892">
    <property type="entry name" value="SUBTILASE"/>
    <property type="match status" value="1"/>
</dbReference>
<sequence length="392" mass="38307">MPTRRTLAAAVLAALATAGLGVPAGPAAAAPPDGPRATYVVTVDRATLPAEAAEGARGIGGRVDHVYSTALTGFAVTLPETAAARLSTIPGVVAVERDQVVTLDGTQSGATWGLDRTDQRDLPLNGTYGYSGTGAGVTAYVIDTGIAAGHAEFTGRLGAGYDVVDGGTPDDCNGHGTHVAGTIGGTTYGVAKSVQLVGVRVLGCDGSGTTAGVVAGIDWVTRTHQAGAPAVANMSLGGGASTAIDTAVKNSIADGVTYAVAAGNGNSAGVAQDACTSSPARVAGALTVGATDQADQAASFSNYGRCVDLFAPGVGITSAWHTGATATSTISGTSMATPHVAGVAALVLSSTPSAQPAAVATTVTGTATTDHVVLSRTAARAGTPNRLLFSSY</sequence>
<evidence type="ECO:0000256" key="1">
    <source>
        <dbReference type="ARBA" id="ARBA00011073"/>
    </source>
</evidence>
<evidence type="ECO:0000256" key="8">
    <source>
        <dbReference type="SAM" id="SignalP"/>
    </source>
</evidence>
<dbReference type="CDD" id="cd04077">
    <property type="entry name" value="Peptidases_S8_PCSK9_ProteinaseK_like"/>
    <property type="match status" value="1"/>
</dbReference>
<proteinExistence type="inferred from homology"/>
<dbReference type="InterPro" id="IPR015500">
    <property type="entry name" value="Peptidase_S8_subtilisin-rel"/>
</dbReference>
<dbReference type="PROSITE" id="PS00136">
    <property type="entry name" value="SUBTILASE_ASP"/>
    <property type="match status" value="1"/>
</dbReference>
<reference evidence="12" key="1">
    <citation type="submission" date="2016-10" db="EMBL/GenBank/DDBJ databases">
        <authorList>
            <person name="Varghese N."/>
            <person name="Submissions S."/>
        </authorList>
    </citation>
    <scope>NUCLEOTIDE SEQUENCE [LARGE SCALE GENOMIC DNA]</scope>
    <source>
        <strain evidence="12">DSM 44209</strain>
    </source>
</reference>
<feature type="domain" description="Peptidase S8/S53" evidence="9">
    <location>
        <begin position="134"/>
        <end position="369"/>
    </location>
</feature>
<feature type="signal peptide" evidence="8">
    <location>
        <begin position="1"/>
        <end position="29"/>
    </location>
</feature>
<dbReference type="InterPro" id="IPR037045">
    <property type="entry name" value="S8pro/Inhibitor_I9_sf"/>
</dbReference>
<evidence type="ECO:0000313" key="12">
    <source>
        <dbReference type="Proteomes" id="UP000198507"/>
    </source>
</evidence>
<dbReference type="InterPro" id="IPR000209">
    <property type="entry name" value="Peptidase_S8/S53_dom"/>
</dbReference>
<feature type="active site" description="Charge relay system" evidence="5 6">
    <location>
        <position position="175"/>
    </location>
</feature>
<name>A0A1I0BCZ9_9ACTN</name>
<dbReference type="InterPro" id="IPR006311">
    <property type="entry name" value="TAT_signal"/>
</dbReference>
<dbReference type="InterPro" id="IPR023828">
    <property type="entry name" value="Peptidase_S8_Ser-AS"/>
</dbReference>
<evidence type="ECO:0000259" key="9">
    <source>
        <dbReference type="Pfam" id="PF00082"/>
    </source>
</evidence>
<feature type="domain" description="Inhibitor I9" evidence="10">
    <location>
        <begin position="60"/>
        <end position="103"/>
    </location>
</feature>
<dbReference type="InterPro" id="IPR022398">
    <property type="entry name" value="Peptidase_S8_His-AS"/>
</dbReference>
<dbReference type="PROSITE" id="PS00137">
    <property type="entry name" value="SUBTILASE_HIS"/>
    <property type="match status" value="1"/>
</dbReference>
<keyword evidence="2 6" id="KW-0645">Protease</keyword>
<dbReference type="InterPro" id="IPR023827">
    <property type="entry name" value="Peptidase_S8_Asp-AS"/>
</dbReference>
<keyword evidence="3 6" id="KW-0378">Hydrolase</keyword>
<feature type="active site" description="Charge relay system" evidence="5 6">
    <location>
        <position position="143"/>
    </location>
</feature>
<organism evidence="11 12">
    <name type="scientific">Geodermatophilus poikilotrophus</name>
    <dbReference type="NCBI Taxonomy" id="1333667"/>
    <lineage>
        <taxon>Bacteria</taxon>
        <taxon>Bacillati</taxon>
        <taxon>Actinomycetota</taxon>
        <taxon>Actinomycetes</taxon>
        <taxon>Geodermatophilales</taxon>
        <taxon>Geodermatophilaceae</taxon>
        <taxon>Geodermatophilus</taxon>
    </lineage>
</organism>
<keyword evidence="8" id="KW-0732">Signal</keyword>
<dbReference type="PANTHER" id="PTHR43806:SF11">
    <property type="entry name" value="CEREVISIN-RELATED"/>
    <property type="match status" value="1"/>
</dbReference>
<comment type="similarity">
    <text evidence="1 6 7">Belongs to the peptidase S8 family.</text>
</comment>
<evidence type="ECO:0000256" key="5">
    <source>
        <dbReference type="PIRSR" id="PIRSR615500-1"/>
    </source>
</evidence>
<evidence type="ECO:0000259" key="10">
    <source>
        <dbReference type="Pfam" id="PF05922"/>
    </source>
</evidence>
<evidence type="ECO:0000256" key="7">
    <source>
        <dbReference type="RuleBase" id="RU003355"/>
    </source>
</evidence>
<dbReference type="PROSITE" id="PS00138">
    <property type="entry name" value="SUBTILASE_SER"/>
    <property type="match status" value="1"/>
</dbReference>
<evidence type="ECO:0000256" key="2">
    <source>
        <dbReference type="ARBA" id="ARBA00022670"/>
    </source>
</evidence>
<dbReference type="PRINTS" id="PR00723">
    <property type="entry name" value="SUBTILISIN"/>
</dbReference>
<evidence type="ECO:0000313" key="11">
    <source>
        <dbReference type="EMBL" id="SET04023.1"/>
    </source>
</evidence>
<dbReference type="Pfam" id="PF05922">
    <property type="entry name" value="Inhibitor_I9"/>
    <property type="match status" value="1"/>
</dbReference>
<dbReference type="GO" id="GO:0004252">
    <property type="term" value="F:serine-type endopeptidase activity"/>
    <property type="evidence" value="ECO:0007669"/>
    <property type="project" value="UniProtKB-UniRule"/>
</dbReference>
<dbReference type="RefSeq" id="WP_217638053.1">
    <property type="nucleotide sequence ID" value="NZ_FOIE01000002.1"/>
</dbReference>
<evidence type="ECO:0000256" key="4">
    <source>
        <dbReference type="ARBA" id="ARBA00022825"/>
    </source>
</evidence>
<keyword evidence="4 6" id="KW-0720">Serine protease</keyword>
<dbReference type="FunFam" id="3.40.50.200:FF:000014">
    <property type="entry name" value="Proteinase K"/>
    <property type="match status" value="1"/>
</dbReference>
<dbReference type="GO" id="GO:0005615">
    <property type="term" value="C:extracellular space"/>
    <property type="evidence" value="ECO:0007669"/>
    <property type="project" value="TreeGrafter"/>
</dbReference>
<evidence type="ECO:0000256" key="3">
    <source>
        <dbReference type="ARBA" id="ARBA00022801"/>
    </source>
</evidence>
<dbReference type="AlphaFoldDB" id="A0A1I0BCZ9"/>
<dbReference type="GO" id="GO:0006508">
    <property type="term" value="P:proteolysis"/>
    <property type="evidence" value="ECO:0007669"/>
    <property type="project" value="UniProtKB-KW"/>
</dbReference>
<dbReference type="InterPro" id="IPR036852">
    <property type="entry name" value="Peptidase_S8/S53_dom_sf"/>
</dbReference>
<dbReference type="Pfam" id="PF00082">
    <property type="entry name" value="Peptidase_S8"/>
    <property type="match status" value="1"/>
</dbReference>
<dbReference type="Gene3D" id="3.30.70.80">
    <property type="entry name" value="Peptidase S8 propeptide/proteinase inhibitor I9"/>
    <property type="match status" value="1"/>
</dbReference>
<dbReference type="InterPro" id="IPR050131">
    <property type="entry name" value="Peptidase_S8_subtilisin-like"/>
</dbReference>
<feature type="chain" id="PRO_5011542991" evidence="8">
    <location>
        <begin position="30"/>
        <end position="392"/>
    </location>
</feature>
<dbReference type="EMBL" id="FOIE01000002">
    <property type="protein sequence ID" value="SET04023.1"/>
    <property type="molecule type" value="Genomic_DNA"/>
</dbReference>
<dbReference type="PROSITE" id="PS51318">
    <property type="entry name" value="TAT"/>
    <property type="match status" value="1"/>
</dbReference>
<gene>
    <name evidence="11" type="ORF">SAMN04488546_1198</name>
</gene>
<accession>A0A1I0BCZ9</accession>
<dbReference type="Gene3D" id="3.40.50.200">
    <property type="entry name" value="Peptidase S8/S53 domain"/>
    <property type="match status" value="1"/>
</dbReference>
<dbReference type="InterPro" id="IPR010259">
    <property type="entry name" value="S8pro/Inhibitor_I9"/>
</dbReference>
<evidence type="ECO:0000256" key="6">
    <source>
        <dbReference type="PROSITE-ProRule" id="PRU01240"/>
    </source>
</evidence>
<dbReference type="SUPFAM" id="SSF54897">
    <property type="entry name" value="Protease propeptides/inhibitors"/>
    <property type="match status" value="1"/>
</dbReference>
<feature type="active site" description="Charge relay system" evidence="5 6">
    <location>
        <position position="334"/>
    </location>
</feature>
<protein>
    <submittedName>
        <fullName evidence="11">Peptidase inhibitor I9</fullName>
    </submittedName>
</protein>